<dbReference type="Proteomes" id="UP001642464">
    <property type="component" value="Unassembled WGS sequence"/>
</dbReference>
<protein>
    <submittedName>
        <fullName evidence="3">Modification methylase ScrFIA</fullName>
    </submittedName>
</protein>
<keyword evidence="3" id="KW-0808">Transferase</keyword>
<dbReference type="PANTHER" id="PTHR33153:SF3">
    <property type="entry name" value="TRAFFICKING PROTEIN PARTICLE COMPLEX SUBUNIT 11 DOMAIN-CONTAINING PROTEIN"/>
    <property type="match status" value="1"/>
</dbReference>
<name>A0ABP0NCK9_9DINO</name>
<reference evidence="3 4" key="1">
    <citation type="submission" date="2024-02" db="EMBL/GenBank/DDBJ databases">
        <authorList>
            <person name="Chen Y."/>
            <person name="Shah S."/>
            <person name="Dougan E. K."/>
            <person name="Thang M."/>
            <person name="Chan C."/>
        </authorList>
    </citation>
    <scope>NUCLEOTIDE SEQUENCE [LARGE SCALE GENOMIC DNA]</scope>
</reference>
<evidence type="ECO:0000259" key="2">
    <source>
        <dbReference type="Pfam" id="PF25273"/>
    </source>
</evidence>
<dbReference type="InterPro" id="IPR057191">
    <property type="entry name" value="DUF7869"/>
</dbReference>
<sequence>MRWEAALGNLFGLIFPVRNPSIEEIFVPSQTRLQPLRKSKVAAYVEETAGVQCPKKTLTSVWHVVDEALERLRDGDLDVESNPWCRDLIAQRQHDGLADRGPIYSDVTTCKLEQDVDGPANMLEAVTSLSDEERCNDRPPPKAVLGDVRRKRPPRYKKKLEVLENLWAAGVRPRVHADDGNREEKVWQREFKERLRVRFHSHHAKCSICIRHRLIIKKLGHCAAARRAQFAELQRHLSRQLADRRIYWFNRSQSRLSATSPCCQEMTFILDSMDMQKYSWPKSPTMNAKDFCSWARPRMACTSLLAHGHLVLNVLTHHCISTTSSRTAEIVSYAMSKLALERRIDFRRIMLCIQADNASKEAKNNTLLRHFAWQVALRKLKGCQLTFLSSGHSHEDIDSLFSNLRAWLSRRSDLWTPEAFRQCLDEYFQDPSHRPYEKIRETIRMDRYRDWTKRFMSSEHWDPNPLLFLPACVAESEPFEMHSAANALDKLSYGIFDDPFVDVSWRLEMPPKKRTSGSGGGAGGAKKAKKGGDLPSIAPDALKLPHMSFATIHVTVVDADSSKVVDTNRGVTLSASIRRRPNAFTLLYQLEFLCRTGMSRELSIASLQAYDSVAQFAAAYQLGAAESGAAVNLLRNIENLQRVCGGFLAAVERYKEIVPKHFLDATLPEIEKSLQQQLLQATWAQTELNFDADLLKMNAWARKYDIFSQQQAMMDFKYLSDRCAKGTERVNAFLNDKHRLHSFDNLVMGHAAIVEMQAAMNNQGLTVLVFDATLWPSRALALDEAVQVCQTVSSGNPRTLCFFLLPQWHSIYVQTGVAAVVSGGSGSSASAWVKSHALMGSIAGIERSRVNELVNPDPDKPLAPHFRVQQRGVAATKSIITQLLEGMTSGETTQLLVVDLLPSRFAEWSAACWEFQKEALLGSGDGLDVRFLAVYDKDNAHILATWRECMVATAATAADTLPWCVNDDKTLVCLVKTEGGSTTKTISSIAEIMCSITRERGITEVRLVDHDMSPLMKARSSKKWLLLSFPVHNVFNKVLELEHPKALKVLPDGQQRALHYRFKIAAKDKLNSYKPKELEGSVDKSNLRAAQLGAVFHNKYNQIPTCDWCNIVWEAG</sequence>
<evidence type="ECO:0000313" key="4">
    <source>
        <dbReference type="Proteomes" id="UP001642464"/>
    </source>
</evidence>
<dbReference type="PANTHER" id="PTHR33153">
    <property type="entry name" value="MYND-TYPE DOMAIN-CONTAINING PROTEIN"/>
    <property type="match status" value="1"/>
</dbReference>
<gene>
    <name evidence="3" type="ORF">SCF082_LOCUS32212</name>
</gene>
<feature type="domain" description="DUF7869" evidence="2">
    <location>
        <begin position="303"/>
        <end position="458"/>
    </location>
</feature>
<evidence type="ECO:0000313" key="3">
    <source>
        <dbReference type="EMBL" id="CAK9061530.1"/>
    </source>
</evidence>
<dbReference type="EMBL" id="CAXAMM010027779">
    <property type="protein sequence ID" value="CAK9061530.1"/>
    <property type="molecule type" value="Genomic_DNA"/>
</dbReference>
<dbReference type="GO" id="GO:0008168">
    <property type="term" value="F:methyltransferase activity"/>
    <property type="evidence" value="ECO:0007669"/>
    <property type="project" value="UniProtKB-KW"/>
</dbReference>
<feature type="region of interest" description="Disordered" evidence="1">
    <location>
        <begin position="511"/>
        <end position="533"/>
    </location>
</feature>
<evidence type="ECO:0000256" key="1">
    <source>
        <dbReference type="SAM" id="MobiDB-lite"/>
    </source>
</evidence>
<keyword evidence="3" id="KW-0489">Methyltransferase</keyword>
<dbReference type="Pfam" id="PF25273">
    <property type="entry name" value="DUF7869"/>
    <property type="match status" value="1"/>
</dbReference>
<proteinExistence type="predicted"/>
<organism evidence="3 4">
    <name type="scientific">Durusdinium trenchii</name>
    <dbReference type="NCBI Taxonomy" id="1381693"/>
    <lineage>
        <taxon>Eukaryota</taxon>
        <taxon>Sar</taxon>
        <taxon>Alveolata</taxon>
        <taxon>Dinophyceae</taxon>
        <taxon>Suessiales</taxon>
        <taxon>Symbiodiniaceae</taxon>
        <taxon>Durusdinium</taxon>
    </lineage>
</organism>
<accession>A0ABP0NCK9</accession>
<comment type="caution">
    <text evidence="3">The sequence shown here is derived from an EMBL/GenBank/DDBJ whole genome shotgun (WGS) entry which is preliminary data.</text>
</comment>
<keyword evidence="4" id="KW-1185">Reference proteome</keyword>
<dbReference type="GO" id="GO:0032259">
    <property type="term" value="P:methylation"/>
    <property type="evidence" value="ECO:0007669"/>
    <property type="project" value="UniProtKB-KW"/>
</dbReference>